<keyword evidence="1" id="KW-0812">Transmembrane</keyword>
<reference evidence="3 4" key="1">
    <citation type="submission" date="2019-12" db="EMBL/GenBank/DDBJ databases">
        <title>Genomic-based taxomic classification of the family Erythrobacteraceae.</title>
        <authorList>
            <person name="Xu L."/>
        </authorList>
    </citation>
    <scope>NUCLEOTIDE SEQUENCE [LARGE SCALE GENOMIC DNA]</scope>
    <source>
        <strain evidence="3 4">JCM 17802</strain>
    </source>
</reference>
<keyword evidence="1" id="KW-0472">Membrane</keyword>
<proteinExistence type="predicted"/>
<dbReference type="Gene3D" id="3.40.50.1820">
    <property type="entry name" value="alpha/beta hydrolase"/>
    <property type="match status" value="1"/>
</dbReference>
<dbReference type="GO" id="GO:0006637">
    <property type="term" value="P:acyl-CoA metabolic process"/>
    <property type="evidence" value="ECO:0007669"/>
    <property type="project" value="TreeGrafter"/>
</dbReference>
<dbReference type="PANTHER" id="PTHR10824:SF4">
    <property type="entry name" value="ACYL-COENZYME A THIOESTERASE 1-LIKE"/>
    <property type="match status" value="1"/>
</dbReference>
<evidence type="ECO:0000313" key="3">
    <source>
        <dbReference type="EMBL" id="MXO57681.1"/>
    </source>
</evidence>
<dbReference type="SUPFAM" id="SSF53474">
    <property type="entry name" value="alpha/beta-Hydrolases"/>
    <property type="match status" value="1"/>
</dbReference>
<keyword evidence="1" id="KW-1133">Transmembrane helix</keyword>
<dbReference type="Pfam" id="PF08840">
    <property type="entry name" value="BAAT_C"/>
    <property type="match status" value="1"/>
</dbReference>
<feature type="transmembrane region" description="Helical" evidence="1">
    <location>
        <begin position="12"/>
        <end position="32"/>
    </location>
</feature>
<dbReference type="GO" id="GO:0006631">
    <property type="term" value="P:fatty acid metabolic process"/>
    <property type="evidence" value="ECO:0007669"/>
    <property type="project" value="TreeGrafter"/>
</dbReference>
<sequence>MMTKSIKLLKWVGISISALVVLAIGSYAYLLLSFDDQTLPENHGKVNTELFLGEGDNQPLIVGFGGSEGGNAWASDFWKGQRDEFIAQGYSFLSVAYFGETGTPQNLDRIALEGVHQAIREAAKNPKINGKCVALIGGSKGAELALLLGSYYPDIDAVVAIVPGNAVYPALTIAMNTPSFTLDGNNLPFVPVPSSATWPLIKGDLRATWEEMLKDQKAVDRASIAVEKINGPVFFLSATKDEAWPSTEMSASMEQRLQKNGFAHHFEHLAIEGGHTAPLDHFDAVERFLATNFLQGNSADCSKSS</sequence>
<keyword evidence="4" id="KW-1185">Reference proteome</keyword>
<dbReference type="InterPro" id="IPR029058">
    <property type="entry name" value="AB_hydrolase_fold"/>
</dbReference>
<dbReference type="GO" id="GO:0047617">
    <property type="term" value="F:fatty acyl-CoA hydrolase activity"/>
    <property type="evidence" value="ECO:0007669"/>
    <property type="project" value="TreeGrafter"/>
</dbReference>
<dbReference type="Proteomes" id="UP000468943">
    <property type="component" value="Unassembled WGS sequence"/>
</dbReference>
<accession>A0A6I4SP01</accession>
<evidence type="ECO:0000313" key="4">
    <source>
        <dbReference type="Proteomes" id="UP000468943"/>
    </source>
</evidence>
<dbReference type="AlphaFoldDB" id="A0A6I4SP01"/>
<evidence type="ECO:0000256" key="1">
    <source>
        <dbReference type="SAM" id="Phobius"/>
    </source>
</evidence>
<dbReference type="PANTHER" id="PTHR10824">
    <property type="entry name" value="ACYL-COENZYME A THIOESTERASE-RELATED"/>
    <property type="match status" value="1"/>
</dbReference>
<protein>
    <recommendedName>
        <fullName evidence="2">BAAT/Acyl-CoA thioester hydrolase C-terminal domain-containing protein</fullName>
    </recommendedName>
</protein>
<name>A0A6I4SP01_9SPHN</name>
<dbReference type="EMBL" id="WTYS01000001">
    <property type="protein sequence ID" value="MXO57681.1"/>
    <property type="molecule type" value="Genomic_DNA"/>
</dbReference>
<gene>
    <name evidence="3" type="ORF">GRI36_12415</name>
</gene>
<feature type="domain" description="BAAT/Acyl-CoA thioester hydrolase C-terminal" evidence="2">
    <location>
        <begin position="117"/>
        <end position="276"/>
    </location>
</feature>
<organism evidence="3 4">
    <name type="scientific">Pontixanthobacter gangjinensis</name>
    <dbReference type="NCBI Taxonomy" id="1028742"/>
    <lineage>
        <taxon>Bacteria</taxon>
        <taxon>Pseudomonadati</taxon>
        <taxon>Pseudomonadota</taxon>
        <taxon>Alphaproteobacteria</taxon>
        <taxon>Sphingomonadales</taxon>
        <taxon>Erythrobacteraceae</taxon>
        <taxon>Pontixanthobacter</taxon>
    </lineage>
</organism>
<evidence type="ECO:0000259" key="2">
    <source>
        <dbReference type="Pfam" id="PF08840"/>
    </source>
</evidence>
<dbReference type="InterPro" id="IPR014940">
    <property type="entry name" value="BAAT_C"/>
</dbReference>
<comment type="caution">
    <text evidence="3">The sequence shown here is derived from an EMBL/GenBank/DDBJ whole genome shotgun (WGS) entry which is preliminary data.</text>
</comment>